<comment type="caution">
    <text evidence="2">The sequence shown here is derived from an EMBL/GenBank/DDBJ whole genome shotgun (WGS) entry which is preliminary data.</text>
</comment>
<name>A0A4Y3WSA7_9PSEU</name>
<dbReference type="Gene3D" id="3.40.50.1820">
    <property type="entry name" value="alpha/beta hydrolase"/>
    <property type="match status" value="1"/>
</dbReference>
<dbReference type="RefSeq" id="WP_170183897.1">
    <property type="nucleotide sequence ID" value="NZ_BAAARZ010000039.1"/>
</dbReference>
<organism evidence="2 3">
    <name type="scientific">Pseudonocardia hydrocarbonoxydans</name>
    <dbReference type="NCBI Taxonomy" id="76726"/>
    <lineage>
        <taxon>Bacteria</taxon>
        <taxon>Bacillati</taxon>
        <taxon>Actinomycetota</taxon>
        <taxon>Actinomycetes</taxon>
        <taxon>Pseudonocardiales</taxon>
        <taxon>Pseudonocardiaceae</taxon>
        <taxon>Pseudonocardia</taxon>
    </lineage>
</organism>
<evidence type="ECO:0000313" key="2">
    <source>
        <dbReference type="EMBL" id="GEC21757.1"/>
    </source>
</evidence>
<accession>A0A4Y3WSA7</accession>
<dbReference type="Proteomes" id="UP000320338">
    <property type="component" value="Unassembled WGS sequence"/>
</dbReference>
<evidence type="ECO:0000259" key="1">
    <source>
        <dbReference type="Pfam" id="PF12697"/>
    </source>
</evidence>
<dbReference type="EMBL" id="BJNG01000036">
    <property type="protein sequence ID" value="GEC21757.1"/>
    <property type="molecule type" value="Genomic_DNA"/>
</dbReference>
<evidence type="ECO:0000313" key="3">
    <source>
        <dbReference type="Proteomes" id="UP000320338"/>
    </source>
</evidence>
<dbReference type="InterPro" id="IPR050228">
    <property type="entry name" value="Carboxylesterase_BioH"/>
</dbReference>
<dbReference type="SUPFAM" id="SSF53474">
    <property type="entry name" value="alpha/beta-Hydrolases"/>
    <property type="match status" value="1"/>
</dbReference>
<dbReference type="PANTHER" id="PTHR43194:SF2">
    <property type="entry name" value="PEROXISOMAL MEMBRANE PROTEIN LPX1"/>
    <property type="match status" value="1"/>
</dbReference>
<dbReference type="Pfam" id="PF12697">
    <property type="entry name" value="Abhydrolase_6"/>
    <property type="match status" value="1"/>
</dbReference>
<proteinExistence type="predicted"/>
<sequence length="280" mass="29422">MQNIDTTPVPVDGARIEVIAEGAGAPVLLIQTALLADEFLPLCREPALAGFRRLRSHRRGYAGSSAVGGVHPITGEAADCVSLLDALDIGRAHVVGLSYSAAIAMQLAADAPGRVHSLSLLDAPPVHVASSAAFRAANAELARHRAVHGPVAALDRFQTLLLGPGWRCEVERVVPGAVAQMTRDAATFFDSDAAALLSWSFGAADAARIRAPVLYVGGSASGRWFDEVRGLVRDWIPHAEIRTIEGADHNLALTHAADVARVLADFLTRHPLPGGGRGVR</sequence>
<dbReference type="GO" id="GO:0003824">
    <property type="term" value="F:catalytic activity"/>
    <property type="evidence" value="ECO:0007669"/>
    <property type="project" value="UniProtKB-ARBA"/>
</dbReference>
<dbReference type="AlphaFoldDB" id="A0A4Y3WSA7"/>
<feature type="domain" description="AB hydrolase-1" evidence="1">
    <location>
        <begin position="58"/>
        <end position="261"/>
    </location>
</feature>
<dbReference type="InterPro" id="IPR029058">
    <property type="entry name" value="AB_hydrolase_fold"/>
</dbReference>
<gene>
    <name evidence="2" type="ORF">PHY01_40400</name>
</gene>
<dbReference type="PANTHER" id="PTHR43194">
    <property type="entry name" value="HYDROLASE ALPHA/BETA FOLD FAMILY"/>
    <property type="match status" value="1"/>
</dbReference>
<keyword evidence="3" id="KW-1185">Reference proteome</keyword>
<dbReference type="InterPro" id="IPR000073">
    <property type="entry name" value="AB_hydrolase_1"/>
</dbReference>
<protein>
    <recommendedName>
        <fullName evidence="1">AB hydrolase-1 domain-containing protein</fullName>
    </recommendedName>
</protein>
<reference evidence="2 3" key="1">
    <citation type="submission" date="2019-06" db="EMBL/GenBank/DDBJ databases">
        <title>Whole genome shotgun sequence of Pseudonocardia hydrocarbonoxydans NBRC 14498.</title>
        <authorList>
            <person name="Hosoyama A."/>
            <person name="Uohara A."/>
            <person name="Ohji S."/>
            <person name="Ichikawa N."/>
        </authorList>
    </citation>
    <scope>NUCLEOTIDE SEQUENCE [LARGE SCALE GENOMIC DNA]</scope>
    <source>
        <strain evidence="2 3">NBRC 14498</strain>
    </source>
</reference>